<evidence type="ECO:0000313" key="5">
    <source>
        <dbReference type="Proteomes" id="UP000319715"/>
    </source>
</evidence>
<sequence>MASSLHRLGGSTQIIYAGEIDDLCGQIERACQGAEDQEVIREGLHLLEEKLDTLNQSVVHYLQAS</sequence>
<dbReference type="SUPFAM" id="SSF47226">
    <property type="entry name" value="Histidine-containing phosphotransfer domain, HPT domain"/>
    <property type="match status" value="1"/>
</dbReference>
<proteinExistence type="predicted"/>
<name>A0ABY2ZV96_9GAMM</name>
<gene>
    <name evidence="4" type="ORF">FK492_18440</name>
</gene>
<keyword evidence="5" id="KW-1185">Reference proteome</keyword>
<feature type="modified residue" description="Phosphohistidine" evidence="2">
    <location>
        <position position="6"/>
    </location>
</feature>
<dbReference type="InterPro" id="IPR036641">
    <property type="entry name" value="HPT_dom_sf"/>
</dbReference>
<dbReference type="RefSeq" id="WP_141496791.1">
    <property type="nucleotide sequence ID" value="NZ_VICF01000008.1"/>
</dbReference>
<comment type="caution">
    <text evidence="4">The sequence shown here is derived from an EMBL/GenBank/DDBJ whole genome shotgun (WGS) entry which is preliminary data.</text>
</comment>
<dbReference type="Proteomes" id="UP000319715">
    <property type="component" value="Unassembled WGS sequence"/>
</dbReference>
<feature type="domain" description="HPt" evidence="3">
    <location>
        <begin position="1"/>
        <end position="65"/>
    </location>
</feature>
<dbReference type="Gene3D" id="1.20.120.160">
    <property type="entry name" value="HPT domain"/>
    <property type="match status" value="1"/>
</dbReference>
<evidence type="ECO:0000259" key="3">
    <source>
        <dbReference type="PROSITE" id="PS50894"/>
    </source>
</evidence>
<evidence type="ECO:0000313" key="4">
    <source>
        <dbReference type="EMBL" id="TQC70664.1"/>
    </source>
</evidence>
<organism evidence="4 5">
    <name type="scientific">Pantoea dispersa</name>
    <dbReference type="NCBI Taxonomy" id="59814"/>
    <lineage>
        <taxon>Bacteria</taxon>
        <taxon>Pseudomonadati</taxon>
        <taxon>Pseudomonadota</taxon>
        <taxon>Gammaproteobacteria</taxon>
        <taxon>Enterobacterales</taxon>
        <taxon>Erwiniaceae</taxon>
        <taxon>Pantoea</taxon>
    </lineage>
</organism>
<protein>
    <recommendedName>
        <fullName evidence="3">HPt domain-containing protein</fullName>
    </recommendedName>
</protein>
<keyword evidence="1" id="KW-0902">Two-component regulatory system</keyword>
<dbReference type="EMBL" id="VICF01000008">
    <property type="protein sequence ID" value="TQC70664.1"/>
    <property type="molecule type" value="Genomic_DNA"/>
</dbReference>
<evidence type="ECO:0000256" key="1">
    <source>
        <dbReference type="ARBA" id="ARBA00023012"/>
    </source>
</evidence>
<reference evidence="4 5" key="1">
    <citation type="submission" date="2019-06" db="EMBL/GenBank/DDBJ databases">
        <title>Pantoea dispersa Assembly.</title>
        <authorList>
            <person name="Wang J."/>
        </authorList>
    </citation>
    <scope>NUCLEOTIDE SEQUENCE [LARGE SCALE GENOMIC DNA]</scope>
    <source>
        <strain evidence="5">bio</strain>
    </source>
</reference>
<accession>A0ABY2ZV96</accession>
<dbReference type="InterPro" id="IPR008207">
    <property type="entry name" value="Sig_transdc_His_kin_Hpt_dom"/>
</dbReference>
<evidence type="ECO:0000256" key="2">
    <source>
        <dbReference type="PROSITE-ProRule" id="PRU00110"/>
    </source>
</evidence>
<keyword evidence="2" id="KW-0597">Phosphoprotein</keyword>
<dbReference type="PROSITE" id="PS50894">
    <property type="entry name" value="HPT"/>
    <property type="match status" value="1"/>
</dbReference>